<dbReference type="EMBL" id="NJAK01000001">
    <property type="protein sequence ID" value="PHM63745.1"/>
    <property type="molecule type" value="Genomic_DNA"/>
</dbReference>
<accession>A0A2D0KK97</accession>
<evidence type="ECO:0000313" key="2">
    <source>
        <dbReference type="Proteomes" id="UP000222168"/>
    </source>
</evidence>
<protein>
    <submittedName>
        <fullName evidence="1">Uncharacterized protein</fullName>
    </submittedName>
</protein>
<name>A0A2D0KK97_9GAMM</name>
<evidence type="ECO:0000313" key="1">
    <source>
        <dbReference type="EMBL" id="PHM63745.1"/>
    </source>
</evidence>
<gene>
    <name evidence="1" type="ORF">Xish_03016</name>
</gene>
<keyword evidence="2" id="KW-1185">Reference proteome</keyword>
<dbReference type="AlphaFoldDB" id="A0A2D0KK97"/>
<organism evidence="1 2">
    <name type="scientific">Xenorhabdus ishibashii</name>
    <dbReference type="NCBI Taxonomy" id="1034471"/>
    <lineage>
        <taxon>Bacteria</taxon>
        <taxon>Pseudomonadati</taxon>
        <taxon>Pseudomonadota</taxon>
        <taxon>Gammaproteobacteria</taxon>
        <taxon>Enterobacterales</taxon>
        <taxon>Morganellaceae</taxon>
        <taxon>Xenorhabdus</taxon>
    </lineage>
</organism>
<comment type="caution">
    <text evidence="1">The sequence shown here is derived from an EMBL/GenBank/DDBJ whole genome shotgun (WGS) entry which is preliminary data.</text>
</comment>
<reference evidence="1 2" key="1">
    <citation type="journal article" date="2017" name="Nat. Microbiol.">
        <title>Natural product diversity associated with the nematode symbionts Photorhabdus and Xenorhabdus.</title>
        <authorList>
            <person name="Tobias N.J."/>
            <person name="Wolff H."/>
            <person name="Djahanschiri B."/>
            <person name="Grundmann F."/>
            <person name="Kronenwerth M."/>
            <person name="Shi Y.M."/>
            <person name="Simonyi S."/>
            <person name="Grun P."/>
            <person name="Shapiro-Ilan D."/>
            <person name="Pidot S.J."/>
            <person name="Stinear T.P."/>
            <person name="Ebersberger I."/>
            <person name="Bode H.B."/>
        </authorList>
    </citation>
    <scope>NUCLEOTIDE SEQUENCE [LARGE SCALE GENOMIC DNA]</scope>
    <source>
        <strain evidence="1 2">DSM 22670</strain>
    </source>
</reference>
<sequence length="35" mass="4197">MECNFIFHESIKLAAWQQLKEVFATNQPQRIIKMC</sequence>
<dbReference type="Proteomes" id="UP000222168">
    <property type="component" value="Unassembled WGS sequence"/>
</dbReference>
<proteinExistence type="predicted"/>